<evidence type="ECO:0000313" key="1">
    <source>
        <dbReference type="EMBL" id="CBI37447.3"/>
    </source>
</evidence>
<proteinExistence type="predicted"/>
<dbReference type="HOGENOM" id="CLU_2008116_0_0_1"/>
<dbReference type="PaxDb" id="29760-VIT_02s0033g01070.t01"/>
<name>D7U3X8_VITVI</name>
<accession>D7U3X8</accession>
<keyword evidence="2" id="KW-1185">Reference proteome</keyword>
<dbReference type="Proteomes" id="UP000009183">
    <property type="component" value="Chromosome 2"/>
</dbReference>
<sequence>MCPYFEELLYDVPGSRGILGSPLILIQGLFGSKVDNIYTVGSGSLQMVLEFIPDPGVGVCLAPQSHGTQRGRCVCMGDVCDVPHRIRENVPGAIYVEVLLNLVDADPIEVRRIYICTASKPHNV</sequence>
<dbReference type="EMBL" id="FN596505">
    <property type="protein sequence ID" value="CBI37447.3"/>
    <property type="molecule type" value="Genomic_DNA"/>
</dbReference>
<gene>
    <name evidence="1" type="ordered locus">VIT_02s0033g01070</name>
</gene>
<evidence type="ECO:0000313" key="2">
    <source>
        <dbReference type="Proteomes" id="UP000009183"/>
    </source>
</evidence>
<protein>
    <submittedName>
        <fullName evidence="1">Uncharacterized protein</fullName>
    </submittedName>
</protein>
<dbReference type="InParanoid" id="D7U3X8"/>
<organism evidence="1 2">
    <name type="scientific">Vitis vinifera</name>
    <name type="common">Grape</name>
    <dbReference type="NCBI Taxonomy" id="29760"/>
    <lineage>
        <taxon>Eukaryota</taxon>
        <taxon>Viridiplantae</taxon>
        <taxon>Streptophyta</taxon>
        <taxon>Embryophyta</taxon>
        <taxon>Tracheophyta</taxon>
        <taxon>Spermatophyta</taxon>
        <taxon>Magnoliopsida</taxon>
        <taxon>eudicotyledons</taxon>
        <taxon>Gunneridae</taxon>
        <taxon>Pentapetalae</taxon>
        <taxon>rosids</taxon>
        <taxon>Vitales</taxon>
        <taxon>Vitaceae</taxon>
        <taxon>Viteae</taxon>
        <taxon>Vitis</taxon>
    </lineage>
</organism>
<reference evidence="2" key="1">
    <citation type="journal article" date="2007" name="Nature">
        <title>The grapevine genome sequence suggests ancestral hexaploidization in major angiosperm phyla.</title>
        <authorList>
            <consortium name="The French-Italian Public Consortium for Grapevine Genome Characterization."/>
            <person name="Jaillon O."/>
            <person name="Aury J.-M."/>
            <person name="Noel B."/>
            <person name="Policriti A."/>
            <person name="Clepet C."/>
            <person name="Casagrande A."/>
            <person name="Choisne N."/>
            <person name="Aubourg S."/>
            <person name="Vitulo N."/>
            <person name="Jubin C."/>
            <person name="Vezzi A."/>
            <person name="Legeai F."/>
            <person name="Hugueney P."/>
            <person name="Dasilva C."/>
            <person name="Horner D."/>
            <person name="Mica E."/>
            <person name="Jublot D."/>
            <person name="Poulain J."/>
            <person name="Bruyere C."/>
            <person name="Billault A."/>
            <person name="Segurens B."/>
            <person name="Gouyvenoux M."/>
            <person name="Ugarte E."/>
            <person name="Cattonaro F."/>
            <person name="Anthouard V."/>
            <person name="Vico V."/>
            <person name="Del Fabbro C."/>
            <person name="Alaux M."/>
            <person name="Di Gaspero G."/>
            <person name="Dumas V."/>
            <person name="Felice N."/>
            <person name="Paillard S."/>
            <person name="Juman I."/>
            <person name="Moroldo M."/>
            <person name="Scalabrin S."/>
            <person name="Canaguier A."/>
            <person name="Le Clainche I."/>
            <person name="Malacrida G."/>
            <person name="Durand E."/>
            <person name="Pesole G."/>
            <person name="Laucou V."/>
            <person name="Chatelet P."/>
            <person name="Merdinoglu D."/>
            <person name="Delledonne M."/>
            <person name="Pezzotti M."/>
            <person name="Lecharny A."/>
            <person name="Scarpelli C."/>
            <person name="Artiguenave F."/>
            <person name="Pe M.E."/>
            <person name="Valle G."/>
            <person name="Morgante M."/>
            <person name="Caboche M."/>
            <person name="Adam-Blondon A.-F."/>
            <person name="Weissenbach J."/>
            <person name="Quetier F."/>
            <person name="Wincker P."/>
        </authorList>
    </citation>
    <scope>NUCLEOTIDE SEQUENCE [LARGE SCALE GENOMIC DNA]</scope>
    <source>
        <strain evidence="2">cv. Pinot noir / PN40024</strain>
    </source>
</reference>
<dbReference type="AlphaFoldDB" id="D7U3X8"/>